<feature type="compositionally biased region" description="Basic and acidic residues" evidence="2">
    <location>
        <begin position="355"/>
        <end position="364"/>
    </location>
</feature>
<dbReference type="GO" id="GO:0006397">
    <property type="term" value="P:mRNA processing"/>
    <property type="evidence" value="ECO:0007669"/>
    <property type="project" value="UniProtKB-KW"/>
</dbReference>
<dbReference type="InterPro" id="IPR052768">
    <property type="entry name" value="RBM25"/>
</dbReference>
<feature type="compositionally biased region" description="Low complexity" evidence="2">
    <location>
        <begin position="366"/>
        <end position="384"/>
    </location>
</feature>
<organism evidence="4 5">
    <name type="scientific">Colletotrichum orbiculare (strain 104-T / ATCC 96160 / CBS 514.97 / LARS 414 / MAFF 240422)</name>
    <name type="common">Cucumber anthracnose fungus</name>
    <name type="synonym">Colletotrichum lagenarium</name>
    <dbReference type="NCBI Taxonomy" id="1213857"/>
    <lineage>
        <taxon>Eukaryota</taxon>
        <taxon>Fungi</taxon>
        <taxon>Dikarya</taxon>
        <taxon>Ascomycota</taxon>
        <taxon>Pezizomycotina</taxon>
        <taxon>Sordariomycetes</taxon>
        <taxon>Hypocreomycetidae</taxon>
        <taxon>Glomerellales</taxon>
        <taxon>Glomerellaceae</taxon>
        <taxon>Colletotrichum</taxon>
        <taxon>Colletotrichum orbiculare species complex</taxon>
    </lineage>
</organism>
<dbReference type="EMBL" id="AMCV02000004">
    <property type="protein sequence ID" value="TDZ24821.1"/>
    <property type="molecule type" value="Genomic_DNA"/>
</dbReference>
<keyword evidence="5" id="KW-1185">Reference proteome</keyword>
<dbReference type="SUPFAM" id="SSF101233">
    <property type="entry name" value="PWI domain"/>
    <property type="match status" value="1"/>
</dbReference>
<keyword evidence="1" id="KW-0507">mRNA processing</keyword>
<dbReference type="Proteomes" id="UP000014480">
    <property type="component" value="Unassembled WGS sequence"/>
</dbReference>
<dbReference type="Pfam" id="PF01480">
    <property type="entry name" value="PWI"/>
    <property type="match status" value="1"/>
</dbReference>
<dbReference type="GO" id="GO:0016740">
    <property type="term" value="F:transferase activity"/>
    <property type="evidence" value="ECO:0007669"/>
    <property type="project" value="UniProtKB-KW"/>
</dbReference>
<accession>A0A484G3R2</accession>
<evidence type="ECO:0000313" key="4">
    <source>
        <dbReference type="EMBL" id="TDZ24821.1"/>
    </source>
</evidence>
<dbReference type="STRING" id="1213857.A0A484G3R2"/>
<feature type="compositionally biased region" description="Acidic residues" evidence="2">
    <location>
        <begin position="423"/>
        <end position="433"/>
    </location>
</feature>
<protein>
    <submittedName>
        <fullName evidence="4">Glucose N-acetyltransferase 1</fullName>
    </submittedName>
</protein>
<proteinExistence type="predicted"/>
<dbReference type="Gene3D" id="3.90.550.10">
    <property type="entry name" value="Spore Coat Polysaccharide Biosynthesis Protein SpsA, Chain A"/>
    <property type="match status" value="1"/>
</dbReference>
<dbReference type="InterPro" id="IPR029044">
    <property type="entry name" value="Nucleotide-diphossugar_trans"/>
</dbReference>
<reference evidence="5" key="2">
    <citation type="journal article" date="2019" name="Mol. Plant Microbe Interact.">
        <title>Genome sequence resources for four phytopathogenic fungi from the Colletotrichum orbiculare species complex.</title>
        <authorList>
            <person name="Gan P."/>
            <person name="Tsushima A."/>
            <person name="Narusaka M."/>
            <person name="Narusaka Y."/>
            <person name="Takano Y."/>
            <person name="Kubo Y."/>
            <person name="Shirasu K."/>
        </authorList>
    </citation>
    <scope>GENOME REANNOTATION</scope>
    <source>
        <strain evidence="5">104-T / ATCC 96160 / CBS 514.97 / LARS 414 / MAFF 240422</strain>
    </source>
</reference>
<dbReference type="PROSITE" id="PS51025">
    <property type="entry name" value="PWI"/>
    <property type="match status" value="1"/>
</dbReference>
<evidence type="ECO:0000313" key="5">
    <source>
        <dbReference type="Proteomes" id="UP000014480"/>
    </source>
</evidence>
<feature type="domain" description="PWI" evidence="3">
    <location>
        <begin position="659"/>
        <end position="756"/>
    </location>
</feature>
<feature type="region of interest" description="Disordered" evidence="2">
    <location>
        <begin position="91"/>
        <end position="121"/>
    </location>
</feature>
<dbReference type="AlphaFoldDB" id="A0A484G3R2"/>
<dbReference type="InterPro" id="IPR036483">
    <property type="entry name" value="PWI_dom_sf"/>
</dbReference>
<evidence type="ECO:0000256" key="1">
    <source>
        <dbReference type="ARBA" id="ARBA00022664"/>
    </source>
</evidence>
<name>A0A484G3R2_COLOR</name>
<dbReference type="SUPFAM" id="SSF53448">
    <property type="entry name" value="Nucleotide-diphospho-sugar transferases"/>
    <property type="match status" value="1"/>
</dbReference>
<feature type="region of interest" description="Disordered" evidence="2">
    <location>
        <begin position="523"/>
        <end position="550"/>
    </location>
</feature>
<sequence>MSYNPYGGNPYGPPPSYGGFPGSTAAPGMAPPPGLGPPPGMSSAPGMAPPPGIQQSNNAQANRQSGLPPNFQAPANLPNINFSAPVIRLGTLGGKPSASDMGRKDSNTPTGGRPGLGMDRGFDQSRAAAREHMQSLVPPTNEEKLRTLFIHRIPEGAGGDEGIERLLYAVGKLRRWDAATSVLPDAKGAKFGFAQFEDAESFATAAELLQDVQIPLKRQSPAEPPSSSEEDSFDGVEMVKLQVTIDPNSVKYLESYKENRGDDSGAESRIQSAKETLKQVIRGLVYPKTATATDGEGDVTMGNSGDNVEVVNIPLAQDDELADIPAEMREVVAREITAFRDRSTQRDLERLQREEAMEEMERNRNAQRPSRLDSPPPSNSNSIPVGPRGVPNAPSGPRGQNGTRSTSFVNGGVSNAELSINREDEDTDADDEELHQRELSKQKSEDEKMYLEAERKWVNRERSRAAALEREKDREIQEEEGLERRMQEQLEREKAWDDEREASRKNHLYYRDHAGWVKKRQIERADEHARDEADRRAEDDERRRDAADMERARGMADSFLDQQAQELEQRRNQTVSAPAPFKLSLGAAAQRSQAQRAAPQRRTVAEVEGLLDDEEQDNTVKRQLIPIQFEPTTAADKMTEEEISKAIRALAQEIPSEKDGLWNWSVQWDHLDESIIREKLKPFVEKKIVEYLGVQEELLVEVVEEHLRKHGKPSDLVEELVPALDDEAEDMVKKLWRMVIFFTESEKRGYPAYFTFIFPVHEVIRPRRLTLQIKYHVGCASQVVFLLEHGSHSTKCAVCWGSSDQAAYALCEAGVSDVSWEPQNQDHRFSIPFFAWIVSIIMSVAVGTDNSSLTVKAKFRHKAQAPIINTSPDGHEMRRRQLHRVDLWIRGFQSHHADVTDYGYATTLDYLCNAVINFNRLEQFGAKHDKVVIFPEAWTEGKSREAKAMRRLHADYPSIVLKPFDYLRISKTKASATWADSLNKFHAFELTDYKRVLIFDADTQVLNNMDHLFQQPQAAVAVPRAYWLNEKDTPPAEQVLSSHVMLLEPNATTHDVLVKESLRTGKLDMDVVNTMFRDTAMILPHRRLALLTGEFRGGDHQKYLAPEDATEWDPVAEVSSAYLVHFSDWPMPKPWLERTKEQWEAALPKCDAGEVEIVGRPKCADRLMWSRFYEDYNDDKKRYCNRLG</sequence>
<dbReference type="GO" id="GO:0005681">
    <property type="term" value="C:spliceosomal complex"/>
    <property type="evidence" value="ECO:0007669"/>
    <property type="project" value="TreeGrafter"/>
</dbReference>
<gene>
    <name evidence="4" type="primary">GNT1-1</name>
    <name evidence="4" type="ORF">Cob_v002567</name>
</gene>
<dbReference type="Gene3D" id="1.20.1390.10">
    <property type="entry name" value="PWI domain"/>
    <property type="match status" value="1"/>
</dbReference>
<evidence type="ECO:0000256" key="2">
    <source>
        <dbReference type="SAM" id="MobiDB-lite"/>
    </source>
</evidence>
<dbReference type="OrthoDB" id="6275295at2759"/>
<dbReference type="GO" id="GO:0003729">
    <property type="term" value="F:mRNA binding"/>
    <property type="evidence" value="ECO:0007669"/>
    <property type="project" value="TreeGrafter"/>
</dbReference>
<reference evidence="5" key="1">
    <citation type="journal article" date="2013" name="New Phytol.">
        <title>Comparative genomic and transcriptomic analyses reveal the hemibiotrophic stage shift of Colletotrichum fungi.</title>
        <authorList>
            <person name="Gan P."/>
            <person name="Ikeda K."/>
            <person name="Irieda H."/>
            <person name="Narusaka M."/>
            <person name="O'Connell R.J."/>
            <person name="Narusaka Y."/>
            <person name="Takano Y."/>
            <person name="Kubo Y."/>
            <person name="Shirasu K."/>
        </authorList>
    </citation>
    <scope>NUCLEOTIDE SEQUENCE [LARGE SCALE GENOMIC DNA]</scope>
    <source>
        <strain evidence="5">104-T / ATCC 96160 / CBS 514.97 / LARS 414 / MAFF 240422</strain>
    </source>
</reference>
<feature type="compositionally biased region" description="Basic and acidic residues" evidence="2">
    <location>
        <begin position="482"/>
        <end position="501"/>
    </location>
</feature>
<dbReference type="PANTHER" id="PTHR18806">
    <property type="entry name" value="RBM25 PROTEIN"/>
    <property type="match status" value="1"/>
</dbReference>
<feature type="compositionally biased region" description="Polar residues" evidence="2">
    <location>
        <begin position="398"/>
        <end position="418"/>
    </location>
</feature>
<dbReference type="PANTHER" id="PTHR18806:SF4">
    <property type="entry name" value="RNA-BINDING PROTEIN 25"/>
    <property type="match status" value="1"/>
</dbReference>
<feature type="compositionally biased region" description="Pro residues" evidence="2">
    <location>
        <begin position="29"/>
        <end position="40"/>
    </location>
</feature>
<comment type="caution">
    <text evidence="4">The sequence shown here is derived from an EMBL/GenBank/DDBJ whole genome shotgun (WGS) entry which is preliminary data.</text>
</comment>
<feature type="region of interest" description="Disordered" evidence="2">
    <location>
        <begin position="1"/>
        <end position="76"/>
    </location>
</feature>
<evidence type="ECO:0000259" key="3">
    <source>
        <dbReference type="PROSITE" id="PS51025"/>
    </source>
</evidence>
<dbReference type="InterPro" id="IPR002483">
    <property type="entry name" value="PWI_dom"/>
</dbReference>
<feature type="compositionally biased region" description="Basic and acidic residues" evidence="2">
    <location>
        <begin position="434"/>
        <end position="475"/>
    </location>
</feature>
<dbReference type="SMART" id="SM00311">
    <property type="entry name" value="PWI"/>
    <property type="match status" value="1"/>
</dbReference>
<feature type="region of interest" description="Disordered" evidence="2">
    <location>
        <begin position="355"/>
        <end position="501"/>
    </location>
</feature>
<feature type="compositionally biased region" description="Low complexity" evidence="2">
    <location>
        <begin position="54"/>
        <end position="65"/>
    </location>
</feature>